<evidence type="ECO:0000313" key="4">
    <source>
        <dbReference type="Proteomes" id="UP000233597"/>
    </source>
</evidence>
<name>A0A2N3KMV1_9PROT</name>
<gene>
    <name evidence="3" type="ORF">COO20_17290</name>
</gene>
<dbReference type="EMBL" id="NWTK01000012">
    <property type="protein sequence ID" value="PKR51888.1"/>
    <property type="molecule type" value="Genomic_DNA"/>
</dbReference>
<dbReference type="InterPro" id="IPR000572">
    <property type="entry name" value="OxRdtase_Mopterin-bd_dom"/>
</dbReference>
<protein>
    <recommendedName>
        <fullName evidence="2">Oxidoreductase molybdopterin-binding domain-containing protein</fullName>
    </recommendedName>
</protein>
<dbReference type="SUPFAM" id="SSF56524">
    <property type="entry name" value="Oxidoreductase molybdopterin-binding domain"/>
    <property type="match status" value="1"/>
</dbReference>
<organism evidence="3 4">
    <name type="scientific">Thalassospira marina</name>
    <dbReference type="NCBI Taxonomy" id="2048283"/>
    <lineage>
        <taxon>Bacteria</taxon>
        <taxon>Pseudomonadati</taxon>
        <taxon>Pseudomonadota</taxon>
        <taxon>Alphaproteobacteria</taxon>
        <taxon>Rhodospirillales</taxon>
        <taxon>Thalassospiraceae</taxon>
        <taxon>Thalassospira</taxon>
    </lineage>
</organism>
<comment type="caution">
    <text evidence="3">The sequence shown here is derived from an EMBL/GenBank/DDBJ whole genome shotgun (WGS) entry which is preliminary data.</text>
</comment>
<dbReference type="OrthoDB" id="9798763at2"/>
<feature type="signal peptide" evidence="1">
    <location>
        <begin position="1"/>
        <end position="26"/>
    </location>
</feature>
<feature type="chain" id="PRO_5014807391" description="Oxidoreductase molybdopterin-binding domain-containing protein" evidence="1">
    <location>
        <begin position="27"/>
        <end position="160"/>
    </location>
</feature>
<evidence type="ECO:0000313" key="3">
    <source>
        <dbReference type="EMBL" id="PKR51888.1"/>
    </source>
</evidence>
<accession>A0A2N3KMV1</accession>
<dbReference type="Pfam" id="PF00174">
    <property type="entry name" value="Oxidored_molyb"/>
    <property type="match status" value="1"/>
</dbReference>
<proteinExistence type="predicted"/>
<dbReference type="InterPro" id="IPR036374">
    <property type="entry name" value="OxRdtase_Mopterin-bd_sf"/>
</dbReference>
<evidence type="ECO:0000256" key="1">
    <source>
        <dbReference type="SAM" id="SignalP"/>
    </source>
</evidence>
<keyword evidence="1" id="KW-0732">Signal</keyword>
<dbReference type="RefSeq" id="WP_101268835.1">
    <property type="nucleotide sequence ID" value="NZ_NWTK01000012.1"/>
</dbReference>
<reference evidence="3 4" key="1">
    <citation type="submission" date="2017-09" db="EMBL/GenBank/DDBJ databases">
        <title>Biodiversity and function of Thalassospira species in the particle-attached aromatic-hydrocarbon-degrading consortia from the surface seawater of the South China Sea.</title>
        <authorList>
            <person name="Dong C."/>
            <person name="Liu R."/>
            <person name="Shao Z."/>
        </authorList>
    </citation>
    <scope>NUCLEOTIDE SEQUENCE [LARGE SCALE GENOMIC DNA]</scope>
    <source>
        <strain evidence="3 4">CSC1P2</strain>
    </source>
</reference>
<sequence>MLKTVTRMAFALAFAAWLIPAGPAQARNELTVTAPDGAQSVFSYDELAKMPVTDVKTTTPWTEGKHVFTGVSFADLFKSTGISSGNVRVSALNDYSVTVPVDRLVETGAILAYQFDGKAMSVRDKGPYWVIFPFDSDPSFQTDQYWSYAVWQVKSVNAQP</sequence>
<evidence type="ECO:0000259" key="2">
    <source>
        <dbReference type="Pfam" id="PF00174"/>
    </source>
</evidence>
<dbReference type="Proteomes" id="UP000233597">
    <property type="component" value="Unassembled WGS sequence"/>
</dbReference>
<dbReference type="Gene3D" id="3.90.420.10">
    <property type="entry name" value="Oxidoreductase, molybdopterin-binding domain"/>
    <property type="match status" value="1"/>
</dbReference>
<feature type="domain" description="Oxidoreductase molybdopterin-binding" evidence="2">
    <location>
        <begin position="57"/>
        <end position="132"/>
    </location>
</feature>
<dbReference type="AlphaFoldDB" id="A0A2N3KMV1"/>